<reference evidence="2" key="1">
    <citation type="submission" date="2016-10" db="EMBL/GenBank/DDBJ databases">
        <authorList>
            <person name="Varghese N."/>
            <person name="Submissions S."/>
        </authorList>
    </citation>
    <scope>NUCLEOTIDE SEQUENCE [LARGE SCALE GENOMIC DNA]</scope>
    <source>
        <strain evidence="2">DSM 23445</strain>
    </source>
</reference>
<name>A0A1I7A811_9BACT</name>
<organism evidence="1 2">
    <name type="scientific">Algoriphagus locisalis</name>
    <dbReference type="NCBI Taxonomy" id="305507"/>
    <lineage>
        <taxon>Bacteria</taxon>
        <taxon>Pseudomonadati</taxon>
        <taxon>Bacteroidota</taxon>
        <taxon>Cytophagia</taxon>
        <taxon>Cytophagales</taxon>
        <taxon>Cyclobacteriaceae</taxon>
        <taxon>Algoriphagus</taxon>
    </lineage>
</organism>
<dbReference type="Proteomes" id="UP000199673">
    <property type="component" value="Unassembled WGS sequence"/>
</dbReference>
<evidence type="ECO:0000313" key="2">
    <source>
        <dbReference type="Proteomes" id="UP000199673"/>
    </source>
</evidence>
<dbReference type="OrthoDB" id="977429at2"/>
<dbReference type="STRING" id="305507.SAMN04489724_1746"/>
<keyword evidence="2" id="KW-1185">Reference proteome</keyword>
<dbReference type="EMBL" id="FPBF01000002">
    <property type="protein sequence ID" value="SFT71083.1"/>
    <property type="molecule type" value="Genomic_DNA"/>
</dbReference>
<sequence length="367" mass="42392">MTYILGWKNYNSVFLVGDSVVTIDYPGSYSDKTYESNRPLTSFGEQQIFEKGKTISEKWLKLYDLENKVILAISGTIEEAHEGIKHFKMYLEIQNVIDILKAVENSFSDKDVKVLIGYMDENVPRLISYNGKNNSRIIQHDFFEVAHSGSIGESFINQTENFFAQIEVKGWSDEQILASIIAVTQSYGVQEEIIRQGVGGFFSGIRINKNGVTWQPDIMFVPFSYNGEEINSNQLAEIFGEAKRVLIQVRESVLFSCSPFIEDIKHARRPFGNFQPPQIIGSEEWYIERLAWSVKWGSEVNRNCDEHKAEYYIFYNTEKPIVGMIFDEWKKPFRISEDTIYFGEDLIALVEDLFCPQDEEFTLYIGF</sequence>
<accession>A0A1I7A811</accession>
<evidence type="ECO:0000313" key="1">
    <source>
        <dbReference type="EMBL" id="SFT71083.1"/>
    </source>
</evidence>
<dbReference type="RefSeq" id="WP_091692283.1">
    <property type="nucleotide sequence ID" value="NZ_FPBF01000002.1"/>
</dbReference>
<protein>
    <submittedName>
        <fullName evidence="1">Uncharacterized protein</fullName>
    </submittedName>
</protein>
<dbReference type="AlphaFoldDB" id="A0A1I7A811"/>
<proteinExistence type="predicted"/>
<gene>
    <name evidence="1" type="ORF">SAMN04489724_1746</name>
</gene>